<dbReference type="InterPro" id="IPR023058">
    <property type="entry name" value="PPIase_PpiC_CS"/>
</dbReference>
<dbReference type="PANTHER" id="PTHR47637:SF1">
    <property type="entry name" value="CHAPERONE SURA"/>
    <property type="match status" value="1"/>
</dbReference>
<organism evidence="9 10">
    <name type="scientific">Edwardsiella tarda (strain FL6-60)</name>
    <dbReference type="NCBI Taxonomy" id="718251"/>
    <lineage>
        <taxon>Bacteria</taxon>
        <taxon>Pseudomonadati</taxon>
        <taxon>Pseudomonadota</taxon>
        <taxon>Gammaproteobacteria</taxon>
        <taxon>Enterobacterales</taxon>
        <taxon>Hafniaceae</taxon>
        <taxon>Edwardsiella</taxon>
    </lineage>
</organism>
<dbReference type="PATRIC" id="fig|718251.5.peg.562"/>
<reference evidence="9 10" key="2">
    <citation type="journal article" date="2011" name="BMC Immunol.">
        <title>Comparison of static immersion and intravenous injection systems for exposure of zebrafish embryos to the natural pathogen Edwardsiella tarda.</title>
        <authorList>
            <person name="van Soest J.J."/>
            <person name="Stockhammer O.W."/>
            <person name="Ordas A."/>
            <person name="Bloemberg G.V."/>
            <person name="Spaink H.P."/>
            <person name="Meijer A.H."/>
        </authorList>
    </citation>
    <scope>NUCLEOTIDE SEQUENCE [LARGE SCALE GENOMIC DNA]</scope>
    <source>
        <strain evidence="9 10">FL6-60</strain>
    </source>
</reference>
<dbReference type="GO" id="GO:0030288">
    <property type="term" value="C:outer membrane-bounded periplasmic space"/>
    <property type="evidence" value="ECO:0007669"/>
    <property type="project" value="InterPro"/>
</dbReference>
<evidence type="ECO:0000259" key="8">
    <source>
        <dbReference type="PROSITE" id="PS50198"/>
    </source>
</evidence>
<dbReference type="Proteomes" id="UP000002230">
    <property type="component" value="Chromosome"/>
</dbReference>
<dbReference type="Gene3D" id="3.10.50.40">
    <property type="match status" value="2"/>
</dbReference>
<dbReference type="PROSITE" id="PS01096">
    <property type="entry name" value="PPIC_PPIASE_1"/>
    <property type="match status" value="1"/>
</dbReference>
<feature type="domain" description="PpiC" evidence="8">
    <location>
        <begin position="282"/>
        <end position="382"/>
    </location>
</feature>
<dbReference type="InterPro" id="IPR050280">
    <property type="entry name" value="OMP_Chaperone_SurA"/>
</dbReference>
<comment type="domain">
    <text evidence="7">The PPIase activity resides only in the second parvulin domain. The N-terminal region and the C-terminal tail are necessary and sufficient for the chaperone activity of SurA. The PPIase activity is dispensable for SurA to function as a chaperone. The N-terminal region and the C-terminal tail are also required for porin recognition.</text>
</comment>
<evidence type="ECO:0000256" key="2">
    <source>
        <dbReference type="ARBA" id="ARBA00022737"/>
    </source>
</evidence>
<gene>
    <name evidence="7" type="primary">surA</name>
    <name evidence="9" type="ordered locus">ETAF_0548</name>
</gene>
<dbReference type="GO" id="GO:0003755">
    <property type="term" value="F:peptidyl-prolyl cis-trans isomerase activity"/>
    <property type="evidence" value="ECO:0007669"/>
    <property type="project" value="UniProtKB-UniRule"/>
</dbReference>
<dbReference type="PANTHER" id="PTHR47637">
    <property type="entry name" value="CHAPERONE SURA"/>
    <property type="match status" value="1"/>
</dbReference>
<dbReference type="SUPFAM" id="SSF54534">
    <property type="entry name" value="FKBP-like"/>
    <property type="match status" value="2"/>
</dbReference>
<keyword evidence="3 7" id="KW-0574">Periplasm</keyword>
<feature type="chain" id="PRO_5008988769" description="Chaperone SurA" evidence="7">
    <location>
        <begin position="21"/>
        <end position="435"/>
    </location>
</feature>
<comment type="subcellular location">
    <subcellularLocation>
        <location evidence="7">Periplasm</location>
    </subcellularLocation>
    <text evidence="7">Is capable of associating with the outer membrane.</text>
</comment>
<feature type="signal peptide" evidence="7">
    <location>
        <begin position="1"/>
        <end position="20"/>
    </location>
</feature>
<evidence type="ECO:0000256" key="3">
    <source>
        <dbReference type="ARBA" id="ARBA00022764"/>
    </source>
</evidence>
<name>A0A0H3DRN4_EDWTF</name>
<dbReference type="InterPro" id="IPR027304">
    <property type="entry name" value="Trigger_fact/SurA_dom_sf"/>
</dbReference>
<dbReference type="Pfam" id="PF13616">
    <property type="entry name" value="Rotamase_3"/>
    <property type="match status" value="1"/>
</dbReference>
<dbReference type="GO" id="GO:0050821">
    <property type="term" value="P:protein stabilization"/>
    <property type="evidence" value="ECO:0007669"/>
    <property type="project" value="InterPro"/>
</dbReference>
<dbReference type="SUPFAM" id="SSF109998">
    <property type="entry name" value="Triger factor/SurA peptide-binding domain-like"/>
    <property type="match status" value="1"/>
</dbReference>
<evidence type="ECO:0000313" key="9">
    <source>
        <dbReference type="EMBL" id="ADM40672.1"/>
    </source>
</evidence>
<keyword evidence="10" id="KW-1185">Reference proteome</keyword>
<accession>A0A0H3DRN4</accession>
<keyword evidence="1 7" id="KW-0732">Signal</keyword>
<keyword evidence="2 7" id="KW-0677">Repeat</keyword>
<dbReference type="HAMAP" id="MF_01183">
    <property type="entry name" value="Chaperone_SurA"/>
    <property type="match status" value="1"/>
</dbReference>
<evidence type="ECO:0000256" key="6">
    <source>
        <dbReference type="ARBA" id="ARBA00023235"/>
    </source>
</evidence>
<feature type="domain" description="PpiC" evidence="8">
    <location>
        <begin position="171"/>
        <end position="272"/>
    </location>
</feature>
<keyword evidence="5 7" id="KW-0143">Chaperone</keyword>
<evidence type="ECO:0000313" key="10">
    <source>
        <dbReference type="Proteomes" id="UP000002230"/>
    </source>
</evidence>
<dbReference type="InterPro" id="IPR046357">
    <property type="entry name" value="PPIase_dom_sf"/>
</dbReference>
<dbReference type="PROSITE" id="PS50198">
    <property type="entry name" value="PPIC_PPIASE_2"/>
    <property type="match status" value="2"/>
</dbReference>
<dbReference type="Pfam" id="PF09312">
    <property type="entry name" value="SurA_N"/>
    <property type="match status" value="1"/>
</dbReference>
<dbReference type="EMBL" id="CP002154">
    <property type="protein sequence ID" value="ADM40672.1"/>
    <property type="molecule type" value="Genomic_DNA"/>
</dbReference>
<dbReference type="AlphaFoldDB" id="A0A0H3DRN4"/>
<dbReference type="GO" id="GO:0043165">
    <property type="term" value="P:Gram-negative-bacterium-type cell outer membrane assembly"/>
    <property type="evidence" value="ECO:0007669"/>
    <property type="project" value="InterPro"/>
</dbReference>
<proteinExistence type="inferred from homology"/>
<dbReference type="EC" id="5.2.1.8" evidence="7"/>
<dbReference type="GO" id="GO:0042277">
    <property type="term" value="F:peptide binding"/>
    <property type="evidence" value="ECO:0007669"/>
    <property type="project" value="InterPro"/>
</dbReference>
<reference evidence="10" key="1">
    <citation type="submission" date="2010-08" db="EMBL/GenBank/DDBJ databases">
        <title>Genome comparisons of Edwardsiella bacteria analysed using deep sequencing technology.</title>
        <authorList>
            <person name="van Soest J.J."/>
            <person name="Henkel C.V."/>
            <person name="Jansen H.J."/>
            <person name="van den Hondel C.A.M.J.J."/>
            <person name="Bloemberg G.V."/>
            <person name="Meijer A.H."/>
            <person name="Spaink H.P."/>
        </authorList>
    </citation>
    <scope>NUCLEOTIDE SEQUENCE [LARGE SCALE GENOMIC DNA]</scope>
    <source>
        <strain evidence="10">FL6-60</strain>
    </source>
</reference>
<dbReference type="SMR" id="A0A0H3DRN4"/>
<keyword evidence="4 7" id="KW-0697">Rotamase</keyword>
<dbReference type="Gene3D" id="1.10.4030.10">
    <property type="entry name" value="Porin chaperone SurA, peptide-binding domain"/>
    <property type="match status" value="2"/>
</dbReference>
<evidence type="ECO:0000256" key="5">
    <source>
        <dbReference type="ARBA" id="ARBA00023186"/>
    </source>
</evidence>
<dbReference type="NCBIfam" id="NF008038">
    <property type="entry name" value="PRK10770.1"/>
    <property type="match status" value="1"/>
</dbReference>
<protein>
    <recommendedName>
        <fullName evidence="7">Chaperone SurA</fullName>
    </recommendedName>
    <alternativeName>
        <fullName evidence="7">Peptidyl-prolyl cis-trans isomerase SurA</fullName>
        <shortName evidence="7">PPIase SurA</shortName>
        <ecNumber evidence="7">5.2.1.8</ecNumber>
    </alternativeName>
    <alternativeName>
        <fullName evidence="7">Rotamase SurA</fullName>
    </alternativeName>
</protein>
<dbReference type="InterPro" id="IPR000297">
    <property type="entry name" value="PPIase_PpiC"/>
</dbReference>
<evidence type="ECO:0000256" key="7">
    <source>
        <dbReference type="HAMAP-Rule" id="MF_01183"/>
    </source>
</evidence>
<dbReference type="InterPro" id="IPR023034">
    <property type="entry name" value="PPIase_SurA"/>
</dbReference>
<evidence type="ECO:0000256" key="4">
    <source>
        <dbReference type="ARBA" id="ARBA00023110"/>
    </source>
</evidence>
<dbReference type="KEGG" id="etd:ETAF_0548"/>
<evidence type="ECO:0000256" key="1">
    <source>
        <dbReference type="ARBA" id="ARBA00022729"/>
    </source>
</evidence>
<dbReference type="HOGENOM" id="CLU_034646_11_0_6"/>
<sequence length="435" mass="47969" precursor="true">MKNWRTLILGVALCANTAFAAPQVVDKVVAIVDNGVVLESDVDGMMKSVKLNAQQADQQLPDNATLRHQILERLIMDNVQLQMAKRMGLEISDSELDNAINGIAQQNHISMQQLRSRLAADGLDYKTYRAQIRKEMLISEVRNNEVRRRVTILPQEVDALAKQIGSQNSGETAVNLSHILIPLPENPTQQQVSEAQQQAESLIQQLHQGASFAKLAAAYSADPQALKGGEMGWGRLQELPTLFAEALQSAKKGDIVGPIRSGVGFHILRVNDLRGDQANVSVTEVHARHILLRTSPVMSDAQARAKLEALSAQITSGKITFEQAAKEYSQDPGSAQKGGDLGWAVPSMYDPAFRDALMKLNKGEISQPVHSNFGWHLIQLLGTRQVDRTDEAQKERAYRMLFNRKFAEEAQTWLQEQRAAAYVKILGNNSANGAQ</sequence>
<dbReference type="InterPro" id="IPR015391">
    <property type="entry name" value="SurA_N"/>
</dbReference>
<dbReference type="Pfam" id="PF00639">
    <property type="entry name" value="Rotamase"/>
    <property type="match status" value="1"/>
</dbReference>
<comment type="catalytic activity">
    <reaction evidence="7">
        <text>[protein]-peptidylproline (omega=180) = [protein]-peptidylproline (omega=0)</text>
        <dbReference type="Rhea" id="RHEA:16237"/>
        <dbReference type="Rhea" id="RHEA-COMP:10747"/>
        <dbReference type="Rhea" id="RHEA-COMP:10748"/>
        <dbReference type="ChEBI" id="CHEBI:83833"/>
        <dbReference type="ChEBI" id="CHEBI:83834"/>
        <dbReference type="EC" id="5.2.1.8"/>
    </reaction>
</comment>
<comment type="function">
    <text evidence="7">Chaperone involved in the correct folding and assembly of outer membrane proteins. Recognizes specific patterns of aromatic residues and the orientation of their side chains, which are found more frequently in integral outer membrane proteins. May act in both early periplasmic and late outer membrane-associated steps of protein maturation.</text>
</comment>
<keyword evidence="6 7" id="KW-0413">Isomerase</keyword>
<dbReference type="GO" id="GO:0006457">
    <property type="term" value="P:protein folding"/>
    <property type="evidence" value="ECO:0007669"/>
    <property type="project" value="UniProtKB-UniRule"/>
</dbReference>
<dbReference type="GO" id="GO:0051082">
    <property type="term" value="F:unfolded protein binding"/>
    <property type="evidence" value="ECO:0007669"/>
    <property type="project" value="UniProtKB-UniRule"/>
</dbReference>